<keyword evidence="4 9" id="KW-0235">DNA replication</keyword>
<evidence type="ECO:0000256" key="3">
    <source>
        <dbReference type="ARBA" id="ARBA00022695"/>
    </source>
</evidence>
<keyword evidence="2 9" id="KW-0808">Transferase</keyword>
<dbReference type="EC" id="2.7.7.7" evidence="9"/>
<evidence type="ECO:0000256" key="8">
    <source>
        <dbReference type="ARBA" id="ARBA00049244"/>
    </source>
</evidence>
<dbReference type="Pfam" id="PF17657">
    <property type="entry name" value="DNA_pol3_finger"/>
    <property type="match status" value="1"/>
</dbReference>
<dbReference type="Gene3D" id="1.10.150.870">
    <property type="match status" value="1"/>
</dbReference>
<dbReference type="KEGG" id="crd:CRES_1799"/>
<dbReference type="Pfam" id="PF07733">
    <property type="entry name" value="DNA_pol3_alpha"/>
    <property type="match status" value="2"/>
</dbReference>
<dbReference type="GO" id="GO:0003887">
    <property type="term" value="F:DNA-directed DNA polymerase activity"/>
    <property type="evidence" value="ECO:0007669"/>
    <property type="project" value="UniProtKB-UniRule"/>
</dbReference>
<keyword evidence="6 9" id="KW-0239">DNA-directed DNA polymerase</keyword>
<dbReference type="STRING" id="662755.CRES_1799"/>
<evidence type="ECO:0000256" key="9">
    <source>
        <dbReference type="HAMAP-Rule" id="MF_01902"/>
    </source>
</evidence>
<keyword evidence="7 9" id="KW-0234">DNA repair</keyword>
<comment type="catalytic activity">
    <reaction evidence="8 9">
        <text>DNA(n) + a 2'-deoxyribonucleoside 5'-triphosphate = DNA(n+1) + diphosphate</text>
        <dbReference type="Rhea" id="RHEA:22508"/>
        <dbReference type="Rhea" id="RHEA-COMP:17339"/>
        <dbReference type="Rhea" id="RHEA-COMP:17340"/>
        <dbReference type="ChEBI" id="CHEBI:33019"/>
        <dbReference type="ChEBI" id="CHEBI:61560"/>
        <dbReference type="ChEBI" id="CHEBI:173112"/>
        <dbReference type="EC" id="2.7.7.7"/>
    </reaction>
</comment>
<dbReference type="SUPFAM" id="SSF47781">
    <property type="entry name" value="RuvA domain 2-like"/>
    <property type="match status" value="1"/>
</dbReference>
<feature type="domain" description="Bacterial DNA polymerase III alpha subunit NTPase" evidence="12">
    <location>
        <begin position="656"/>
        <end position="720"/>
    </location>
</feature>
<dbReference type="GO" id="GO:0008408">
    <property type="term" value="F:3'-5' exonuclease activity"/>
    <property type="evidence" value="ECO:0007669"/>
    <property type="project" value="InterPro"/>
</dbReference>
<evidence type="ECO:0000256" key="4">
    <source>
        <dbReference type="ARBA" id="ARBA00022705"/>
    </source>
</evidence>
<evidence type="ECO:0000256" key="5">
    <source>
        <dbReference type="ARBA" id="ARBA00022763"/>
    </source>
</evidence>
<accession>F8E1T8</accession>
<dbReference type="PANTHER" id="PTHR32294:SF4">
    <property type="entry name" value="ERROR-PRONE DNA POLYMERASE"/>
    <property type="match status" value="1"/>
</dbReference>
<dbReference type="Pfam" id="PF14579">
    <property type="entry name" value="HHH_6"/>
    <property type="match status" value="1"/>
</dbReference>
<keyword evidence="1 9" id="KW-0963">Cytoplasm</keyword>
<dbReference type="GO" id="GO:0006281">
    <property type="term" value="P:DNA repair"/>
    <property type="evidence" value="ECO:0007669"/>
    <property type="project" value="UniProtKB-UniRule"/>
</dbReference>
<dbReference type="eggNOG" id="COG0587">
    <property type="taxonomic scope" value="Bacteria"/>
</dbReference>
<evidence type="ECO:0000259" key="12">
    <source>
        <dbReference type="Pfam" id="PF07733"/>
    </source>
</evidence>
<feature type="domain" description="DNA polymerase helix-hairpin-helix motif" evidence="13">
    <location>
        <begin position="963"/>
        <end position="1106"/>
    </location>
</feature>
<dbReference type="InterPro" id="IPR040982">
    <property type="entry name" value="DNA_pol3_finger"/>
</dbReference>
<evidence type="ECO:0000313" key="16">
    <source>
        <dbReference type="Proteomes" id="UP000000492"/>
    </source>
</evidence>
<evidence type="ECO:0000313" key="15">
    <source>
        <dbReference type="EMBL" id="AEI10151.1"/>
    </source>
</evidence>
<dbReference type="GO" id="GO:0006260">
    <property type="term" value="P:DNA replication"/>
    <property type="evidence" value="ECO:0007669"/>
    <property type="project" value="UniProtKB-KW"/>
</dbReference>
<dbReference type="NCBIfam" id="NF004225">
    <property type="entry name" value="PRK05672.1"/>
    <property type="match status" value="1"/>
</dbReference>
<organism evidence="15 16">
    <name type="scientific">Corynebacterium resistens (strain DSM 45100 / JCM 12819 / GTC 2026 / SICGH 158)</name>
    <dbReference type="NCBI Taxonomy" id="662755"/>
    <lineage>
        <taxon>Bacteria</taxon>
        <taxon>Bacillati</taxon>
        <taxon>Actinomycetota</taxon>
        <taxon>Actinomycetes</taxon>
        <taxon>Mycobacteriales</taxon>
        <taxon>Corynebacteriaceae</taxon>
        <taxon>Corynebacterium</taxon>
    </lineage>
</organism>
<dbReference type="Gene3D" id="3.20.20.140">
    <property type="entry name" value="Metal-dependent hydrolases"/>
    <property type="match status" value="1"/>
</dbReference>
<dbReference type="InterPro" id="IPR004805">
    <property type="entry name" value="DnaE2/DnaE/PolC"/>
</dbReference>
<feature type="region of interest" description="Disordered" evidence="10">
    <location>
        <begin position="185"/>
        <end position="230"/>
    </location>
</feature>
<dbReference type="PANTHER" id="PTHR32294">
    <property type="entry name" value="DNA POLYMERASE III SUBUNIT ALPHA"/>
    <property type="match status" value="1"/>
</dbReference>
<feature type="domain" description="Bacterial DNA polymerase III alpha subunit NTPase" evidence="12">
    <location>
        <begin position="496"/>
        <end position="651"/>
    </location>
</feature>
<feature type="region of interest" description="Disordered" evidence="10">
    <location>
        <begin position="21"/>
        <end position="54"/>
    </location>
</feature>
<dbReference type="CDD" id="cd07431">
    <property type="entry name" value="PHP_PolIIIA"/>
    <property type="match status" value="1"/>
</dbReference>
<keyword evidence="16" id="KW-1185">Reference proteome</keyword>
<protein>
    <recommendedName>
        <fullName evidence="9">Error-prone DNA polymerase</fullName>
        <ecNumber evidence="9">2.7.7.7</ecNumber>
    </recommendedName>
</protein>
<name>F8E1T8_CORRG</name>
<evidence type="ECO:0000256" key="7">
    <source>
        <dbReference type="ARBA" id="ARBA00023204"/>
    </source>
</evidence>
<dbReference type="Proteomes" id="UP000000492">
    <property type="component" value="Chromosome"/>
</dbReference>
<comment type="similarity">
    <text evidence="9">Belongs to the DNA polymerase type-C family. DnaE2 subfamily.</text>
</comment>
<dbReference type="EMBL" id="CP002857">
    <property type="protein sequence ID" value="AEI10151.1"/>
    <property type="molecule type" value="Genomic_DNA"/>
</dbReference>
<dbReference type="InterPro" id="IPR010994">
    <property type="entry name" value="RuvA_2-like"/>
</dbReference>
<evidence type="ECO:0000259" key="14">
    <source>
        <dbReference type="Pfam" id="PF17657"/>
    </source>
</evidence>
<dbReference type="RefSeq" id="WP_013889138.1">
    <property type="nucleotide sequence ID" value="NC_015673.1"/>
</dbReference>
<keyword evidence="3 9" id="KW-0548">Nucleotidyltransferase</keyword>
<dbReference type="CDD" id="cd04485">
    <property type="entry name" value="DnaE_OBF"/>
    <property type="match status" value="1"/>
</dbReference>
<dbReference type="Pfam" id="PF02811">
    <property type="entry name" value="PHP"/>
    <property type="match status" value="1"/>
</dbReference>
<feature type="region of interest" description="Disordered" evidence="10">
    <location>
        <begin position="996"/>
        <end position="1034"/>
    </location>
</feature>
<evidence type="ECO:0000256" key="1">
    <source>
        <dbReference type="ARBA" id="ARBA00022490"/>
    </source>
</evidence>
<dbReference type="InterPro" id="IPR023073">
    <property type="entry name" value="DnaE2"/>
</dbReference>
<evidence type="ECO:0000259" key="13">
    <source>
        <dbReference type="Pfam" id="PF14579"/>
    </source>
</evidence>
<evidence type="ECO:0000256" key="10">
    <source>
        <dbReference type="SAM" id="MobiDB-lite"/>
    </source>
</evidence>
<comment type="function">
    <text evidence="9">DNA polymerase involved in damage-induced mutagenesis and translesion synthesis (TLS). It is not the major replicative DNA polymerase.</text>
</comment>
<reference evidence="15 16" key="1">
    <citation type="journal article" date="2012" name="BMC Genomics">
        <title>Complete genome sequence, lifestyle, and multi-drug resistance of the human pathogen Corynebacterium resistens DSM 45100 isolated from blood samples of a leukemia patient.</title>
        <authorList>
            <person name="Schroder J."/>
            <person name="Maus I."/>
            <person name="Meyer K."/>
            <person name="Wordemann S."/>
            <person name="Blom J."/>
            <person name="Jaenicke S."/>
            <person name="Schneider J."/>
            <person name="Trost E."/>
            <person name="Tauch A."/>
        </authorList>
    </citation>
    <scope>NUCLEOTIDE SEQUENCE [LARGE SCALE GENOMIC DNA]</scope>
    <source>
        <strain evidence="16">DSM 45100 / JCM 12819 / CCUG 50093 / GTC 2026 / SICGH 158</strain>
    </source>
</reference>
<keyword evidence="5 9" id="KW-0227">DNA damage</keyword>
<dbReference type="HOGENOM" id="CLU_001600_4_0_11"/>
<evidence type="ECO:0000256" key="2">
    <source>
        <dbReference type="ARBA" id="ARBA00022679"/>
    </source>
</evidence>
<dbReference type="InterPro" id="IPR004013">
    <property type="entry name" value="PHP_dom"/>
</dbReference>
<proteinExistence type="inferred from homology"/>
<dbReference type="InterPro" id="IPR011708">
    <property type="entry name" value="DNA_pol3_alpha_NTPase_dom"/>
</dbReference>
<evidence type="ECO:0000259" key="11">
    <source>
        <dbReference type="Pfam" id="PF02811"/>
    </source>
</evidence>
<feature type="compositionally biased region" description="Polar residues" evidence="10">
    <location>
        <begin position="194"/>
        <end position="203"/>
    </location>
</feature>
<gene>
    <name evidence="9 15" type="primary">dnaE2</name>
    <name evidence="15" type="ordered locus">CRES_1799</name>
</gene>
<comment type="subcellular location">
    <subcellularLocation>
        <location evidence="9">Cytoplasm</location>
    </subcellularLocation>
</comment>
<evidence type="ECO:0000256" key="6">
    <source>
        <dbReference type="ARBA" id="ARBA00022932"/>
    </source>
</evidence>
<feature type="compositionally biased region" description="Polar residues" evidence="10">
    <location>
        <begin position="1011"/>
        <end position="1020"/>
    </location>
</feature>
<sequence length="1298" mass="141091">MPAIFFLKFRSPVLNRVRFRTVEDEPRKQPAGKGRGRKSARRPQPVGQARGFGNPAALNWSRLERILSGVDTGPLHALGIADGVGDGAQIHWWDGQEQSEDRGGAKGAQKPTLHPFAELRTYHAYHFLHGADQPETMVAKAAELGITHLACLDRDGMYGTARFATAVAEHNAGLAIAAVQGDAERNAEEPGVRANSQQMSASERNAEEPGVRANDQKASVSGRNAAEGASQISPGFQMRTVFGAELSLAEGDGHPLAILCRRQEGYRRLSQLITEAKMADRDKDTVNYPPLETIAERAGDQWLILIDHHWLNRADELVRLFGSENCVIQYQLTMDPADAEWNEQLRRYAEHHPGLQEIVSAVATCAQPSSARLAGVKAALHEQRDLHAAEPTTHPTGGSWLRSRDEMMQLAGDCDWLHAAIDNTVTLAEQCAFTLNLIAPNLPRYPVPTGHTEMSWLKALVEKGGAERYGRRPKKEECSAETNQQAGAVGLATGSAARKANTAANAKAWETIDRELGIIEQLGFPGYFLIVYDIVNFCHTNDIFCQGRGSAANSAVCFALGITTVDAVAAGLLFERFLSPERDGPPDIDLDIESGRREEAIQYVYQRYGRDNAAQVANVITYRRKGALRDAARALGYAPGQVDAWTRGIEEPPELLQHVADQLRDHPRHLGIHSGGMVICDRPIADVVPTEWARMENRSVVQWDKDDCAAVGLVKFDLLGLGMLEAIHHAVDQVEKHRGRRVELWRLDPVETEVYAMLAKADAIGVFQVESRAQMNTLPRLKPRTFYDLVVQVALIRPGPIQGGSVHPFIRRRNGLEPVTFDHPSLEPALTRTLGVPLFQEQLMQVVVDAAGFTAAEADSLRRAMGSKRSPRRMAALRERFYDGLERTNGITGEVADRLWDKIVAFASYGFPESHAQSFASLVYYSAWFKYHYPAEFCVALLRAQPMGFYSPQSLIADARRHGVKILPVDINASGVEPETVIDVDAAGLLASASVGSPNRGVSPSADPASSFGSTPSASPEANRPQGVHGLGRGTAEPVGAIRLGLASVSGIGKDVATAIVRARENNGAFVTVSDLSRQAGLTVKHVEQLARAGALECLGLDRRQAVWAAGVAATEREGMLPGSSLVQVPSLPGMNAFELTAADLATTGITPDGHPVVLLRQLLEQWHELPIRTGIRAGQVRGGAPVVPANRLLDIPDGTRIRVAGVVTHRQRPATAGGVVFFGIEDETGLANVMVTQGLWRRQRKEALATKMVLIRGIVHNSAGAASVTADLIEPMEPELRAAKTLGSVHEKSRDFR</sequence>
<feature type="domain" description="PHP" evidence="11">
    <location>
        <begin position="119"/>
        <end position="326"/>
    </location>
</feature>
<feature type="domain" description="DNA polymerase III alpha subunit finger" evidence="14">
    <location>
        <begin position="723"/>
        <end position="888"/>
    </location>
</feature>
<dbReference type="InterPro" id="IPR029460">
    <property type="entry name" value="DNAPol_HHH"/>
</dbReference>
<dbReference type="GO" id="GO:0005737">
    <property type="term" value="C:cytoplasm"/>
    <property type="evidence" value="ECO:0007669"/>
    <property type="project" value="UniProtKB-SubCell"/>
</dbReference>
<dbReference type="HAMAP" id="MF_01902">
    <property type="entry name" value="DNApol_error_prone"/>
    <property type="match status" value="1"/>
</dbReference>